<dbReference type="Pfam" id="PF00071">
    <property type="entry name" value="Ras"/>
    <property type="match status" value="1"/>
</dbReference>
<gene>
    <name evidence="9" type="primary">LOC106176910</name>
</gene>
<dbReference type="KEGG" id="lak:106176910"/>
<dbReference type="GO" id="GO:0012505">
    <property type="term" value="C:endomembrane system"/>
    <property type="evidence" value="ECO:0007669"/>
    <property type="project" value="UniProtKB-SubCell"/>
</dbReference>
<sequence length="211" mass="24338">MAKQYDVLYKVLLVGDSGVGKTCLICRFAEDEFHNDHLSTIGIDFKLRTILSDDLKVRIQVWDTAGQERYETITKQYYRRAQGVFLVYDITNPTSFYNITKWLNFTREFADSNVSVMLLGNKSDKAKRRKVTREQGIRLARDLNIEFCETSAKSRENIDLAFASLAQQITKCQKARETVCVDLDMYTITNDTSQLIQNESEGKNNWCCVIL</sequence>
<keyword evidence="8" id="KW-1185">Reference proteome</keyword>
<dbReference type="PROSITE" id="PS51419">
    <property type="entry name" value="RAB"/>
    <property type="match status" value="1"/>
</dbReference>
<accession>A0A1S3JXB5</accession>
<dbReference type="AlphaFoldDB" id="A0A1S3JXB5"/>
<dbReference type="GeneID" id="106176910"/>
<evidence type="ECO:0000313" key="8">
    <source>
        <dbReference type="Proteomes" id="UP000085678"/>
    </source>
</evidence>
<dbReference type="SMART" id="SM00175">
    <property type="entry name" value="RAB"/>
    <property type="match status" value="1"/>
</dbReference>
<dbReference type="Gene3D" id="3.40.50.300">
    <property type="entry name" value="P-loop containing nucleotide triphosphate hydrolases"/>
    <property type="match status" value="1"/>
</dbReference>
<dbReference type="PRINTS" id="PR00449">
    <property type="entry name" value="RASTRNSFRMNG"/>
</dbReference>
<comment type="similarity">
    <text evidence="2">Belongs to the small GTPase superfamily. Rab family.</text>
</comment>
<dbReference type="PANTHER" id="PTHR47980">
    <property type="entry name" value="LD44762P"/>
    <property type="match status" value="1"/>
</dbReference>
<dbReference type="SUPFAM" id="SSF52540">
    <property type="entry name" value="P-loop containing nucleoside triphosphate hydrolases"/>
    <property type="match status" value="1"/>
</dbReference>
<comment type="subcellular location">
    <subcellularLocation>
        <location evidence="1">Endomembrane system</location>
    </subcellularLocation>
</comment>
<evidence type="ECO:0000256" key="5">
    <source>
        <dbReference type="ARBA" id="ARBA00023136"/>
    </source>
</evidence>
<dbReference type="GO" id="GO:0003924">
    <property type="term" value="F:GTPase activity"/>
    <property type="evidence" value="ECO:0007669"/>
    <property type="project" value="InterPro"/>
</dbReference>
<evidence type="ECO:0000256" key="3">
    <source>
        <dbReference type="ARBA" id="ARBA00022741"/>
    </source>
</evidence>
<dbReference type="InterPro" id="IPR005225">
    <property type="entry name" value="Small_GTP-bd"/>
</dbReference>
<evidence type="ECO:0000256" key="1">
    <source>
        <dbReference type="ARBA" id="ARBA00004308"/>
    </source>
</evidence>
<dbReference type="SMART" id="SM00173">
    <property type="entry name" value="RAS"/>
    <property type="match status" value="1"/>
</dbReference>
<evidence type="ECO:0000256" key="2">
    <source>
        <dbReference type="ARBA" id="ARBA00006270"/>
    </source>
</evidence>
<keyword evidence="3" id="KW-0547">Nucleotide-binding</keyword>
<reference evidence="9" key="1">
    <citation type="submission" date="2025-08" db="UniProtKB">
        <authorList>
            <consortium name="RefSeq"/>
        </authorList>
    </citation>
    <scope>IDENTIFICATION</scope>
    <source>
        <tissue evidence="9">Gonads</tissue>
    </source>
</reference>
<keyword evidence="7" id="KW-0636">Prenylation</keyword>
<dbReference type="GO" id="GO:0005525">
    <property type="term" value="F:GTP binding"/>
    <property type="evidence" value="ECO:0007669"/>
    <property type="project" value="UniProtKB-KW"/>
</dbReference>
<dbReference type="FunFam" id="3.40.50.300:FF:000586">
    <property type="entry name" value="Rab family GTPase"/>
    <property type="match status" value="1"/>
</dbReference>
<evidence type="ECO:0000256" key="7">
    <source>
        <dbReference type="ARBA" id="ARBA00023289"/>
    </source>
</evidence>
<evidence type="ECO:0000256" key="4">
    <source>
        <dbReference type="ARBA" id="ARBA00023134"/>
    </source>
</evidence>
<dbReference type="Proteomes" id="UP000085678">
    <property type="component" value="Unplaced"/>
</dbReference>
<dbReference type="PROSITE" id="PS51420">
    <property type="entry name" value="RHO"/>
    <property type="match status" value="1"/>
</dbReference>
<dbReference type="InterPro" id="IPR001806">
    <property type="entry name" value="Small_GTPase"/>
</dbReference>
<name>A0A1S3JXB5_LINAN</name>
<dbReference type="PROSITE" id="PS51421">
    <property type="entry name" value="RAS"/>
    <property type="match status" value="1"/>
</dbReference>
<organism evidence="8 9">
    <name type="scientific">Lingula anatina</name>
    <name type="common">Brachiopod</name>
    <name type="synonym">Lingula unguis</name>
    <dbReference type="NCBI Taxonomy" id="7574"/>
    <lineage>
        <taxon>Eukaryota</taxon>
        <taxon>Metazoa</taxon>
        <taxon>Spiralia</taxon>
        <taxon>Lophotrochozoa</taxon>
        <taxon>Brachiopoda</taxon>
        <taxon>Linguliformea</taxon>
        <taxon>Lingulata</taxon>
        <taxon>Lingulida</taxon>
        <taxon>Linguloidea</taxon>
        <taxon>Lingulidae</taxon>
        <taxon>Lingula</taxon>
    </lineage>
</organism>
<dbReference type="NCBIfam" id="TIGR00231">
    <property type="entry name" value="small_GTP"/>
    <property type="match status" value="1"/>
</dbReference>
<dbReference type="InterPro" id="IPR027417">
    <property type="entry name" value="P-loop_NTPase"/>
</dbReference>
<dbReference type="InterPro" id="IPR050305">
    <property type="entry name" value="Small_GTPase_Rab"/>
</dbReference>
<dbReference type="RefSeq" id="XP_013414952.1">
    <property type="nucleotide sequence ID" value="XM_013559498.1"/>
</dbReference>
<dbReference type="CDD" id="cd00154">
    <property type="entry name" value="Rab"/>
    <property type="match status" value="1"/>
</dbReference>
<proteinExistence type="inferred from homology"/>
<dbReference type="OrthoDB" id="9989112at2759"/>
<keyword evidence="6" id="KW-0449">Lipoprotein</keyword>
<dbReference type="STRING" id="7574.A0A1S3JXB5"/>
<dbReference type="InParanoid" id="A0A1S3JXB5"/>
<keyword evidence="5" id="KW-0472">Membrane</keyword>
<dbReference type="SMART" id="SM00176">
    <property type="entry name" value="RAN"/>
    <property type="match status" value="1"/>
</dbReference>
<evidence type="ECO:0000256" key="6">
    <source>
        <dbReference type="ARBA" id="ARBA00023288"/>
    </source>
</evidence>
<keyword evidence="4" id="KW-0342">GTP-binding</keyword>
<protein>
    <submittedName>
        <fullName evidence="9">Ras-related protein Rab-15</fullName>
    </submittedName>
</protein>
<dbReference type="SMART" id="SM00174">
    <property type="entry name" value="RHO"/>
    <property type="match status" value="1"/>
</dbReference>
<dbReference type="OMA" id="PQRSCAC"/>
<evidence type="ECO:0000313" key="9">
    <source>
        <dbReference type="RefSeq" id="XP_013414952.1"/>
    </source>
</evidence>